<evidence type="ECO:0000259" key="1">
    <source>
        <dbReference type="Pfam" id="PF08668"/>
    </source>
</evidence>
<keyword evidence="3" id="KW-1185">Reference proteome</keyword>
<gene>
    <name evidence="2" type="ORF">VZ94_13335</name>
</gene>
<reference evidence="3" key="1">
    <citation type="submission" date="2015-03" db="EMBL/GenBank/DDBJ databases">
        <title>Draft genome sequence of a novel methanotroph (Sn10-6) isolated from flooded ricefield rhizosphere in India.</title>
        <authorList>
            <person name="Pandit P.S."/>
            <person name="Pore S.D."/>
            <person name="Arora P."/>
            <person name="Kapse N.G."/>
            <person name="Dhakephalkar P.K."/>
            <person name="Rahalkar M.C."/>
        </authorList>
    </citation>
    <scope>NUCLEOTIDE SEQUENCE [LARGE SCALE GENOMIC DNA]</scope>
    <source>
        <strain evidence="3">Sn10-6</strain>
    </source>
</reference>
<accession>A0A0F3IH80</accession>
<organism evidence="2 3">
    <name type="scientific">Methylocucumis oryzae</name>
    <dbReference type="NCBI Taxonomy" id="1632867"/>
    <lineage>
        <taxon>Bacteria</taxon>
        <taxon>Pseudomonadati</taxon>
        <taxon>Pseudomonadota</taxon>
        <taxon>Gammaproteobacteria</taxon>
        <taxon>Methylococcales</taxon>
        <taxon>Methylococcaceae</taxon>
        <taxon>Methylocucumis</taxon>
    </lineage>
</organism>
<dbReference type="PANTHER" id="PTHR33525:SF4">
    <property type="entry name" value="CYCLIC DI-GMP PHOSPHODIESTERASE CDGJ"/>
    <property type="match status" value="1"/>
</dbReference>
<proteinExistence type="predicted"/>
<dbReference type="SUPFAM" id="SSF109604">
    <property type="entry name" value="HD-domain/PDEase-like"/>
    <property type="match status" value="1"/>
</dbReference>
<dbReference type="Pfam" id="PF08668">
    <property type="entry name" value="HDOD"/>
    <property type="match status" value="1"/>
</dbReference>
<dbReference type="InterPro" id="IPR013976">
    <property type="entry name" value="HDOD"/>
</dbReference>
<comment type="caution">
    <text evidence="2">The sequence shown here is derived from an EMBL/GenBank/DDBJ whole genome shotgun (WGS) entry which is preliminary data.</text>
</comment>
<dbReference type="Proteomes" id="UP000033684">
    <property type="component" value="Unassembled WGS sequence"/>
</dbReference>
<evidence type="ECO:0000313" key="2">
    <source>
        <dbReference type="EMBL" id="KJV06140.1"/>
    </source>
</evidence>
<protein>
    <recommendedName>
        <fullName evidence="1">HDOD domain-containing protein</fullName>
    </recommendedName>
</protein>
<dbReference type="EMBL" id="LAJX01000132">
    <property type="protein sequence ID" value="KJV06140.1"/>
    <property type="molecule type" value="Genomic_DNA"/>
</dbReference>
<dbReference type="Gene3D" id="1.10.3210.10">
    <property type="entry name" value="Hypothetical protein af1432"/>
    <property type="match status" value="1"/>
</dbReference>
<sequence>MSKQHDLLIPPLPATLVNIQNELSKSDYNLKYIADQISSDIALSASLLKTVNSPFFALREKNSCYPTSDNVIRRH</sequence>
<feature type="domain" description="HDOD" evidence="1">
    <location>
        <begin position="9"/>
        <end position="61"/>
    </location>
</feature>
<evidence type="ECO:0000313" key="3">
    <source>
        <dbReference type="Proteomes" id="UP000033684"/>
    </source>
</evidence>
<dbReference type="RefSeq" id="WP_045779597.1">
    <property type="nucleotide sequence ID" value="NZ_LAJX01000132.1"/>
</dbReference>
<dbReference type="InterPro" id="IPR052340">
    <property type="entry name" value="RNase_Y/CdgJ"/>
</dbReference>
<name>A0A0F3IH80_9GAMM</name>
<dbReference type="PANTHER" id="PTHR33525">
    <property type="match status" value="1"/>
</dbReference>
<reference evidence="2 3" key="2">
    <citation type="journal article" date="2016" name="Microb. Ecol.">
        <title>Genome Characteristics of a Novel Type I Methanotroph (Sn10-6) Isolated from a Flooded Indian Rice Field.</title>
        <authorList>
            <person name="Rahalkar M.C."/>
            <person name="Pandit P.S."/>
            <person name="Dhakephalkar P.K."/>
            <person name="Pore S."/>
            <person name="Arora P."/>
            <person name="Kapse N."/>
        </authorList>
    </citation>
    <scope>NUCLEOTIDE SEQUENCE [LARGE SCALE GENOMIC DNA]</scope>
    <source>
        <strain evidence="2 3">Sn10-6</strain>
    </source>
</reference>
<dbReference type="AlphaFoldDB" id="A0A0F3IH80"/>